<name>A0A1W1ZFW9_9FIRM</name>
<dbReference type="STRING" id="1122930.SAMN02745168_1057"/>
<dbReference type="RefSeq" id="WP_084233692.1">
    <property type="nucleotide sequence ID" value="NZ_FWXW01000002.1"/>
</dbReference>
<dbReference type="Pfam" id="PF00583">
    <property type="entry name" value="Acetyltransf_1"/>
    <property type="match status" value="1"/>
</dbReference>
<dbReference type="SUPFAM" id="SSF55729">
    <property type="entry name" value="Acyl-CoA N-acyltransferases (Nat)"/>
    <property type="match status" value="1"/>
</dbReference>
<dbReference type="AlphaFoldDB" id="A0A1W1ZFW9"/>
<keyword evidence="2" id="KW-0808">Transferase</keyword>
<evidence type="ECO:0000313" key="2">
    <source>
        <dbReference type="EMBL" id="SMC47390.1"/>
    </source>
</evidence>
<dbReference type="CDD" id="cd04301">
    <property type="entry name" value="NAT_SF"/>
    <property type="match status" value="1"/>
</dbReference>
<dbReference type="InterPro" id="IPR016181">
    <property type="entry name" value="Acyl_CoA_acyltransferase"/>
</dbReference>
<accession>A0A1W1ZFW9</accession>
<proteinExistence type="predicted"/>
<dbReference type="GO" id="GO:0016747">
    <property type="term" value="F:acyltransferase activity, transferring groups other than amino-acyl groups"/>
    <property type="evidence" value="ECO:0007669"/>
    <property type="project" value="InterPro"/>
</dbReference>
<protein>
    <submittedName>
        <fullName evidence="2">Acetyltransferase (GNAT) family protein</fullName>
    </submittedName>
</protein>
<dbReference type="InterPro" id="IPR000182">
    <property type="entry name" value="GNAT_dom"/>
</dbReference>
<reference evidence="2 3" key="1">
    <citation type="submission" date="2017-04" db="EMBL/GenBank/DDBJ databases">
        <authorList>
            <person name="Afonso C.L."/>
            <person name="Miller P.J."/>
            <person name="Scott M.A."/>
            <person name="Spackman E."/>
            <person name="Goraichik I."/>
            <person name="Dimitrov K.M."/>
            <person name="Suarez D.L."/>
            <person name="Swayne D.E."/>
        </authorList>
    </citation>
    <scope>NUCLEOTIDE SEQUENCE [LARGE SCALE GENOMIC DNA]</scope>
    <source>
        <strain evidence="2 3">DSM 12816</strain>
    </source>
</reference>
<dbReference type="EMBL" id="FWXW01000002">
    <property type="protein sequence ID" value="SMC47390.1"/>
    <property type="molecule type" value="Genomic_DNA"/>
</dbReference>
<dbReference type="PROSITE" id="PS51186">
    <property type="entry name" value="GNAT"/>
    <property type="match status" value="1"/>
</dbReference>
<dbReference type="Gene3D" id="3.40.630.30">
    <property type="match status" value="1"/>
</dbReference>
<evidence type="ECO:0000259" key="1">
    <source>
        <dbReference type="PROSITE" id="PS51186"/>
    </source>
</evidence>
<dbReference type="OrthoDB" id="5292888at2"/>
<keyword evidence="3" id="KW-1185">Reference proteome</keyword>
<evidence type="ECO:0000313" key="3">
    <source>
        <dbReference type="Proteomes" id="UP000192790"/>
    </source>
</evidence>
<dbReference type="Proteomes" id="UP000192790">
    <property type="component" value="Unassembled WGS sequence"/>
</dbReference>
<sequence>MECIIRRALPGEETEVSRIMVRTWKTAYAGIVDGAYLNALDEKNEKRISSLLRDIEEGKVLVAVLENTVVGFAIFGPARENRYSGLGEIYALYVVDPLQKNGVGRRLVNAAKEELHQTGYTEFVVGCLTDNPSCRFYEKMGGIKTEEKNLAIGGRDYRETVYLFVFPD</sequence>
<feature type="domain" description="N-acetyltransferase" evidence="1">
    <location>
        <begin position="19"/>
        <end position="168"/>
    </location>
</feature>
<gene>
    <name evidence="2" type="ORF">SAMN02745168_1057</name>
</gene>
<organism evidence="2 3">
    <name type="scientific">Papillibacter cinnamivorans DSM 12816</name>
    <dbReference type="NCBI Taxonomy" id="1122930"/>
    <lineage>
        <taxon>Bacteria</taxon>
        <taxon>Bacillati</taxon>
        <taxon>Bacillota</taxon>
        <taxon>Clostridia</taxon>
        <taxon>Eubacteriales</taxon>
        <taxon>Oscillospiraceae</taxon>
        <taxon>Papillibacter</taxon>
    </lineage>
</organism>